<evidence type="ECO:0000313" key="2">
    <source>
        <dbReference type="EMBL" id="CAA6802839.1"/>
    </source>
</evidence>
<keyword evidence="1" id="KW-0812">Transmembrane</keyword>
<evidence type="ECO:0000256" key="1">
    <source>
        <dbReference type="SAM" id="Phobius"/>
    </source>
</evidence>
<name>A0A6S6SDQ5_9BACT</name>
<gene>
    <name evidence="2" type="ORF">HELGO_WM2177</name>
</gene>
<organism evidence="2">
    <name type="scientific">uncultured Sulfurovum sp</name>
    <dbReference type="NCBI Taxonomy" id="269237"/>
    <lineage>
        <taxon>Bacteria</taxon>
        <taxon>Pseudomonadati</taxon>
        <taxon>Campylobacterota</taxon>
        <taxon>Epsilonproteobacteria</taxon>
        <taxon>Campylobacterales</taxon>
        <taxon>Sulfurovaceae</taxon>
        <taxon>Sulfurovum</taxon>
        <taxon>environmental samples</taxon>
    </lineage>
</organism>
<feature type="transmembrane region" description="Helical" evidence="1">
    <location>
        <begin position="20"/>
        <end position="36"/>
    </location>
</feature>
<dbReference type="EMBL" id="CACVAX010000006">
    <property type="protein sequence ID" value="CAA6802839.1"/>
    <property type="molecule type" value="Genomic_DNA"/>
</dbReference>
<accession>A0A6S6SDQ5</accession>
<reference evidence="2" key="1">
    <citation type="submission" date="2020-01" db="EMBL/GenBank/DDBJ databases">
        <authorList>
            <person name="Meier V. D."/>
            <person name="Meier V D."/>
        </authorList>
    </citation>
    <scope>NUCLEOTIDE SEQUENCE</scope>
    <source>
        <strain evidence="2">HLG_WM_MAG_04</strain>
    </source>
</reference>
<dbReference type="AlphaFoldDB" id="A0A6S6SDQ5"/>
<protein>
    <submittedName>
        <fullName evidence="2">Uncharacterized protein</fullName>
    </submittedName>
</protein>
<dbReference type="Gene3D" id="3.30.1330.60">
    <property type="entry name" value="OmpA-like domain"/>
    <property type="match status" value="1"/>
</dbReference>
<proteinExistence type="predicted"/>
<dbReference type="SUPFAM" id="SSF103088">
    <property type="entry name" value="OmpA-like"/>
    <property type="match status" value="1"/>
</dbReference>
<keyword evidence="1" id="KW-1133">Transmembrane helix</keyword>
<keyword evidence="1" id="KW-0472">Membrane</keyword>
<sequence length="188" mass="21847">MRFCMNSTILYGVKMKVGQILFLFFFFAVLLIYMTIQQNAEDIYGEYLEKERVNNLQSSYAKTYYRQRTDYIPLRSFSLVQKEIDNILIKTPIIFENNSSVTLENSILVKIVKIINRVKEDVVLSINTHSNTKGSAIDNLNLSQKRADNLKAYFLKRTNLPFIVAIGYGDKLSLKKRAVEVNLKRIKE</sequence>
<dbReference type="InterPro" id="IPR036737">
    <property type="entry name" value="OmpA-like_sf"/>
</dbReference>